<sequence>MFNSDTVTLTNLTHLYLELPENELSKIWQQSQAFSTPSRSWMAYLNRLSLNTFLPWLRSEYANDAAPFPNLATLPSIWEVTNGTGITFGNARLALIPTEATDLSEFRVPQEWVDIPNWVADYYLAVQVNLEEGYIRVWGYTTHAQLKKTASYDAGDRAYCLDGEDLISNLSILWMARQICPEEITRSEIAPLPELAQAQAENLLGRLGKSAVISPRTAVPFETWAAILEHGGWRKRLYEQRQGMQQQWSITQWLQTGVSDVAQKFGWGSLELQTGMEGARGSGESASPTLVRRLTIAEQQYELRLQPKGDTASRVWRFELRNAIRGEMVPTGVKFKLLTEDLQPFDGNQVKATTPVERLYLEIALGDEGEGLVWETEPTPENFDREILFF</sequence>
<dbReference type="Proteomes" id="UP000729701">
    <property type="component" value="Unassembled WGS sequence"/>
</dbReference>
<comment type="caution">
    <text evidence="1">The sequence shown here is derived from an EMBL/GenBank/DDBJ whole genome shotgun (WGS) entry which is preliminary data.</text>
</comment>
<dbReference type="InterPro" id="IPR014951">
    <property type="entry name" value="DUF1822"/>
</dbReference>
<dbReference type="AlphaFoldDB" id="A0A951QTC8"/>
<reference evidence="1" key="1">
    <citation type="submission" date="2021-05" db="EMBL/GenBank/DDBJ databases">
        <authorList>
            <person name="Pietrasiak N."/>
            <person name="Ward R."/>
            <person name="Stajich J.E."/>
            <person name="Kurbessoian T."/>
        </authorList>
    </citation>
    <scope>NUCLEOTIDE SEQUENCE</scope>
    <source>
        <strain evidence="1">GSE-NOS-MK-12-04C</strain>
    </source>
</reference>
<evidence type="ECO:0000313" key="1">
    <source>
        <dbReference type="EMBL" id="MBW4671401.1"/>
    </source>
</evidence>
<proteinExistence type="predicted"/>
<accession>A0A951QTC8</accession>
<name>A0A951QTC8_9CYAN</name>
<reference evidence="1" key="2">
    <citation type="journal article" date="2022" name="Microbiol. Resour. Announc.">
        <title>Metagenome Sequencing to Explore Phylogenomics of Terrestrial Cyanobacteria.</title>
        <authorList>
            <person name="Ward R.D."/>
            <person name="Stajich J.E."/>
            <person name="Johansen J.R."/>
            <person name="Huntemann M."/>
            <person name="Clum A."/>
            <person name="Foster B."/>
            <person name="Foster B."/>
            <person name="Roux S."/>
            <person name="Palaniappan K."/>
            <person name="Varghese N."/>
            <person name="Mukherjee S."/>
            <person name="Reddy T.B.K."/>
            <person name="Daum C."/>
            <person name="Copeland A."/>
            <person name="Chen I.A."/>
            <person name="Ivanova N.N."/>
            <person name="Kyrpides N.C."/>
            <person name="Shapiro N."/>
            <person name="Eloe-Fadrosh E.A."/>
            <person name="Pietrasiak N."/>
        </authorList>
    </citation>
    <scope>NUCLEOTIDE SEQUENCE</scope>
    <source>
        <strain evidence="1">GSE-NOS-MK-12-04C</strain>
    </source>
</reference>
<evidence type="ECO:0000313" key="2">
    <source>
        <dbReference type="Proteomes" id="UP000729701"/>
    </source>
</evidence>
<organism evidence="1 2">
    <name type="scientific">Cyanomargarita calcarea GSE-NOS-MK-12-04C</name>
    <dbReference type="NCBI Taxonomy" id="2839659"/>
    <lineage>
        <taxon>Bacteria</taxon>
        <taxon>Bacillati</taxon>
        <taxon>Cyanobacteriota</taxon>
        <taxon>Cyanophyceae</taxon>
        <taxon>Nostocales</taxon>
        <taxon>Cyanomargaritaceae</taxon>
        <taxon>Cyanomargarita</taxon>
    </lineage>
</organism>
<dbReference type="Pfam" id="PF08852">
    <property type="entry name" value="DUF1822"/>
    <property type="match status" value="1"/>
</dbReference>
<dbReference type="EMBL" id="JAHHGZ010000044">
    <property type="protein sequence ID" value="MBW4671401.1"/>
    <property type="molecule type" value="Genomic_DNA"/>
</dbReference>
<gene>
    <name evidence="1" type="ORF">KME60_29265</name>
</gene>
<protein>
    <submittedName>
        <fullName evidence="1">DUF1822 family protein</fullName>
    </submittedName>
</protein>